<feature type="region of interest" description="Disordered" evidence="2">
    <location>
        <begin position="548"/>
        <end position="606"/>
    </location>
</feature>
<dbReference type="RefSeq" id="XP_025380900.1">
    <property type="nucleotide sequence ID" value="XM_025520600.1"/>
</dbReference>
<reference evidence="3 4" key="1">
    <citation type="journal article" date="2018" name="Mol. Biol. Evol.">
        <title>Broad Genomic Sampling Reveals a Smut Pathogenic Ancestry of the Fungal Clade Ustilaginomycotina.</title>
        <authorList>
            <person name="Kijpornyongpan T."/>
            <person name="Mondo S.J."/>
            <person name="Barry K."/>
            <person name="Sandor L."/>
            <person name="Lee J."/>
            <person name="Lipzen A."/>
            <person name="Pangilinan J."/>
            <person name="LaButti K."/>
            <person name="Hainaut M."/>
            <person name="Henrissat B."/>
            <person name="Grigoriev I.V."/>
            <person name="Spatafora J.W."/>
            <person name="Aime M.C."/>
        </authorList>
    </citation>
    <scope>NUCLEOTIDE SEQUENCE [LARGE SCALE GENOMIC DNA]</scope>
    <source>
        <strain evidence="3 4">MCA 4198</strain>
    </source>
</reference>
<feature type="coiled-coil region" evidence="1">
    <location>
        <begin position="362"/>
        <end position="396"/>
    </location>
</feature>
<feature type="compositionally biased region" description="Acidic residues" evidence="2">
    <location>
        <begin position="95"/>
        <end position="108"/>
    </location>
</feature>
<evidence type="ECO:0000313" key="3">
    <source>
        <dbReference type="EMBL" id="PWN93702.1"/>
    </source>
</evidence>
<name>A0A316YX63_9BASI</name>
<dbReference type="STRING" id="215250.A0A316YX63"/>
<dbReference type="OrthoDB" id="10263751at2759"/>
<sequence>MSSISARLGSGAEALHGGGLRQSRKRSTLSPTSEKAPQRSDRSMNEYDSPRRSPSSEKIPSDIDYVDDEELRHSARPTRRRSSSIPMAPPSLGTQEDEYDDNDDDNDEYGNPRIIKPENILGGWHFAPLLIAVIPPLGALMGGRADAWSDAILLVLASFWLYQFLKVPHDIYHAARTRRILHSDSMDQEGEVSPLSSPLSESAPSSQPPTYSEDSARRRHREAAAAELRRSETMSLVALVLSPLAGAWLLSWLMDTFTDGNRFLNTFNIRLFMLASGIKPWSHAFSLLRKRMLHLQEVVHYPSSRVEHMSRRLSRLETEILTLRKLVAMKTDVSMLKDGIDVPLTQLSRTMRRYEKKEEHLRMSAEDKFDLVESRLEDLLREVAINAELIEEERRERERAANLPASIFHAVKYALGQRSQESSRHYLHDTPRSLPSSASLGITAAQEPSNGAAKASRQGAAAAAPPRYYTNAGAVSTSPSRSQTKASYPTPPQSPGAQYAWHEEGLYYWVFLPLNLPKAALRFANGKVRGAVTDGGYDNGYQAAIRHAHESQQQRSQQRLSMATATSSPSSSLSPTKAGIRGAAPRSTASANAPAGTVPQVRSPVQ</sequence>
<feature type="compositionally biased region" description="Basic and acidic residues" evidence="2">
    <location>
        <begin position="36"/>
        <end position="61"/>
    </location>
</feature>
<feature type="compositionally biased region" description="Low complexity" evidence="2">
    <location>
        <begin position="193"/>
        <end position="213"/>
    </location>
</feature>
<dbReference type="InParanoid" id="A0A316YX63"/>
<dbReference type="PANTHER" id="PTHR42032">
    <property type="entry name" value="YALI0E30679P"/>
    <property type="match status" value="1"/>
</dbReference>
<dbReference type="AlphaFoldDB" id="A0A316YX63"/>
<feature type="compositionally biased region" description="Low complexity" evidence="2">
    <location>
        <begin position="553"/>
        <end position="575"/>
    </location>
</feature>
<accession>A0A316YX63</accession>
<dbReference type="PANTHER" id="PTHR42032:SF1">
    <property type="entry name" value="YALI0E30679P"/>
    <property type="match status" value="1"/>
</dbReference>
<dbReference type="Proteomes" id="UP000245768">
    <property type="component" value="Unassembled WGS sequence"/>
</dbReference>
<proteinExistence type="predicted"/>
<evidence type="ECO:0000313" key="4">
    <source>
        <dbReference type="Proteomes" id="UP000245768"/>
    </source>
</evidence>
<feature type="region of interest" description="Disordered" evidence="2">
    <location>
        <begin position="1"/>
        <end position="111"/>
    </location>
</feature>
<keyword evidence="1" id="KW-0175">Coiled coil</keyword>
<keyword evidence="4" id="KW-1185">Reference proteome</keyword>
<evidence type="ECO:0000256" key="2">
    <source>
        <dbReference type="SAM" id="MobiDB-lite"/>
    </source>
</evidence>
<evidence type="ECO:0000256" key="1">
    <source>
        <dbReference type="SAM" id="Coils"/>
    </source>
</evidence>
<feature type="region of interest" description="Disordered" evidence="2">
    <location>
        <begin position="186"/>
        <end position="218"/>
    </location>
</feature>
<dbReference type="GeneID" id="37042516"/>
<feature type="region of interest" description="Disordered" evidence="2">
    <location>
        <begin position="445"/>
        <end position="496"/>
    </location>
</feature>
<feature type="compositionally biased region" description="Low complexity" evidence="2">
    <location>
        <begin position="452"/>
        <end position="464"/>
    </location>
</feature>
<protein>
    <submittedName>
        <fullName evidence="3">Uncharacterized protein</fullName>
    </submittedName>
</protein>
<dbReference type="EMBL" id="KZ819634">
    <property type="protein sequence ID" value="PWN93702.1"/>
    <property type="molecule type" value="Genomic_DNA"/>
</dbReference>
<gene>
    <name evidence="3" type="ORF">FA10DRAFT_264314</name>
</gene>
<feature type="compositionally biased region" description="Polar residues" evidence="2">
    <location>
        <begin position="473"/>
        <end position="487"/>
    </location>
</feature>
<organism evidence="3 4">
    <name type="scientific">Acaromyces ingoldii</name>
    <dbReference type="NCBI Taxonomy" id="215250"/>
    <lineage>
        <taxon>Eukaryota</taxon>
        <taxon>Fungi</taxon>
        <taxon>Dikarya</taxon>
        <taxon>Basidiomycota</taxon>
        <taxon>Ustilaginomycotina</taxon>
        <taxon>Exobasidiomycetes</taxon>
        <taxon>Exobasidiales</taxon>
        <taxon>Cryptobasidiaceae</taxon>
        <taxon>Acaromyces</taxon>
    </lineage>
</organism>